<reference evidence="1 2" key="1">
    <citation type="submission" date="2019-11" db="EMBL/GenBank/DDBJ databases">
        <authorList>
            <person name="Jiao W.-B."/>
            <person name="Schneeberger K."/>
        </authorList>
    </citation>
    <scope>NUCLEOTIDE SEQUENCE [LARGE SCALE GENOMIC DNA]</scope>
    <source>
        <strain evidence="2">cv. An-1</strain>
    </source>
</reference>
<accession>A0A654EVY5</accession>
<dbReference type="ExpressionAtlas" id="A0A654EVY5">
    <property type="expression patterns" value="baseline and differential"/>
</dbReference>
<proteinExistence type="predicted"/>
<dbReference type="AlphaFoldDB" id="A0A654EVY5"/>
<protein>
    <submittedName>
        <fullName evidence="1">Uncharacterized protein</fullName>
    </submittedName>
</protein>
<evidence type="ECO:0000313" key="1">
    <source>
        <dbReference type="EMBL" id="VYS53449.1"/>
    </source>
</evidence>
<dbReference type="EMBL" id="CACRSJ010000105">
    <property type="protein sequence ID" value="VYS53449.1"/>
    <property type="molecule type" value="Genomic_DNA"/>
</dbReference>
<dbReference type="Proteomes" id="UP000426265">
    <property type="component" value="Unassembled WGS sequence"/>
</dbReference>
<gene>
    <name evidence="1" type="ORF">AN1_LOCUS8907</name>
</gene>
<organism evidence="1 2">
    <name type="scientific">Arabidopsis thaliana</name>
    <name type="common">Mouse-ear cress</name>
    <dbReference type="NCBI Taxonomy" id="3702"/>
    <lineage>
        <taxon>Eukaryota</taxon>
        <taxon>Viridiplantae</taxon>
        <taxon>Streptophyta</taxon>
        <taxon>Embryophyta</taxon>
        <taxon>Tracheophyta</taxon>
        <taxon>Spermatophyta</taxon>
        <taxon>Magnoliopsida</taxon>
        <taxon>eudicotyledons</taxon>
        <taxon>Gunneridae</taxon>
        <taxon>Pentapetalae</taxon>
        <taxon>rosids</taxon>
        <taxon>malvids</taxon>
        <taxon>Brassicales</taxon>
        <taxon>Brassicaceae</taxon>
        <taxon>Camelineae</taxon>
        <taxon>Arabidopsis</taxon>
    </lineage>
</organism>
<evidence type="ECO:0000313" key="2">
    <source>
        <dbReference type="Proteomes" id="UP000426265"/>
    </source>
</evidence>
<sequence length="72" mass="7906">MIMGKERKFGKSKLLDEKDGLVYCGIVTVLMEEPGLAEAGYVNHAIVLNPSAILAASPRFLFRPELEDTSPK</sequence>
<name>A0A654EVY5_ARATH</name>